<evidence type="ECO:0000313" key="6">
    <source>
        <dbReference type="EMBL" id="OZN25917.1"/>
    </source>
</evidence>
<dbReference type="GO" id="GO:1901135">
    <property type="term" value="P:carbohydrate derivative metabolic process"/>
    <property type="evidence" value="ECO:0007669"/>
    <property type="project" value="InterPro"/>
</dbReference>
<sequence>MANNHILERIAALQASLTKTEKRIAEHILQDPELLNNCSLAEIAKNIKVGEATVIRFCRTLGFKGFSDFKMDFVIELATQEQSITTLLDTDISNDDEPELVANKIQIALNKVISETINLLDFNVLEQVVKEVRLAKRIFLYGVGSSGLVAEWAKNKLMRIGIQVDAASDNHFMYMQASLMRKGDVVIGLSHSGQSAETTHALAISRKAGATTIAITHNSRSPITKEADYVLHNGNRQYLLQGDSMGTQTAQSFVLDLIYTLLVQAEEEKALIAKQKTLSVILEQRQK</sequence>
<dbReference type="GO" id="GO:0016301">
    <property type="term" value="F:kinase activity"/>
    <property type="evidence" value="ECO:0007669"/>
    <property type="project" value="UniProtKB-KW"/>
</dbReference>
<dbReference type="PROSITE" id="PS51071">
    <property type="entry name" value="HTH_RPIR"/>
    <property type="match status" value="1"/>
</dbReference>
<evidence type="ECO:0000259" key="4">
    <source>
        <dbReference type="PROSITE" id="PS51071"/>
    </source>
</evidence>
<protein>
    <submittedName>
        <fullName evidence="6">N-acetylmannosamine kinase</fullName>
    </submittedName>
    <submittedName>
        <fullName evidence="7">Putative HTH-type transcriptional regulator</fullName>
    </submittedName>
</protein>
<dbReference type="Pfam" id="PF01380">
    <property type="entry name" value="SIS"/>
    <property type="match status" value="1"/>
</dbReference>
<reference evidence="6 8" key="1">
    <citation type="submission" date="2017-07" db="EMBL/GenBank/DDBJ databases">
        <title>Virulence factors identified in Actinobacillus seminis.</title>
        <authorList>
            <person name="Negrete-Abascal E."/>
            <person name="Vaca-Pacheco S."/>
            <person name="Montes-Garcia F."/>
            <person name="Leyto-Gil A.M."/>
            <person name="Fragoso-Garcia E."/>
            <person name="Carvente-Garcia R."/>
            <person name="Perez-Agueros S."/>
            <person name="Castelan-Sanchez H.G."/>
            <person name="Garcia-Molina A."/>
            <person name="Villamar T.E."/>
            <person name="Vazquez-Cruz C."/>
        </authorList>
    </citation>
    <scope>NUCLEOTIDE SEQUENCE [LARGE SCALE GENOMIC DNA]</scope>
    <source>
        <strain evidence="6 8">ATCC 15768</strain>
    </source>
</reference>
<dbReference type="PROSITE" id="PS51464">
    <property type="entry name" value="SIS"/>
    <property type="match status" value="1"/>
</dbReference>
<dbReference type="InterPro" id="IPR047640">
    <property type="entry name" value="RpiR-like"/>
</dbReference>
<dbReference type="OrthoDB" id="370421at2"/>
<feature type="domain" description="SIS" evidence="5">
    <location>
        <begin position="128"/>
        <end position="268"/>
    </location>
</feature>
<evidence type="ECO:0000313" key="7">
    <source>
        <dbReference type="EMBL" id="SUU34539.1"/>
    </source>
</evidence>
<evidence type="ECO:0000256" key="1">
    <source>
        <dbReference type="ARBA" id="ARBA00023015"/>
    </source>
</evidence>
<evidence type="ECO:0000313" key="9">
    <source>
        <dbReference type="Proteomes" id="UP000254507"/>
    </source>
</evidence>
<dbReference type="RefSeq" id="WP_094945548.1">
    <property type="nucleotide sequence ID" value="NZ_JBMHIA010000014.1"/>
</dbReference>
<dbReference type="SUPFAM" id="SSF53697">
    <property type="entry name" value="SIS domain"/>
    <property type="match status" value="1"/>
</dbReference>
<dbReference type="EMBL" id="UFSB01000001">
    <property type="protein sequence ID" value="SUU34539.1"/>
    <property type="molecule type" value="Genomic_DNA"/>
</dbReference>
<dbReference type="Gene3D" id="3.40.50.10490">
    <property type="entry name" value="Glucose-6-phosphate isomerase like protein, domain 1"/>
    <property type="match status" value="1"/>
</dbReference>
<name>A0A263HGW0_9PAST</name>
<keyword evidence="3" id="KW-0804">Transcription</keyword>
<organism evidence="7 9">
    <name type="scientific">Actinobacillus seminis</name>
    <dbReference type="NCBI Taxonomy" id="722"/>
    <lineage>
        <taxon>Bacteria</taxon>
        <taxon>Pseudomonadati</taxon>
        <taxon>Pseudomonadota</taxon>
        <taxon>Gammaproteobacteria</taxon>
        <taxon>Pasteurellales</taxon>
        <taxon>Pasteurellaceae</taxon>
        <taxon>Actinobacillus</taxon>
    </lineage>
</organism>
<dbReference type="InterPro" id="IPR000281">
    <property type="entry name" value="HTH_RpiR"/>
</dbReference>
<dbReference type="Pfam" id="PF01418">
    <property type="entry name" value="HTH_6"/>
    <property type="match status" value="1"/>
</dbReference>
<gene>
    <name evidence="7" type="primary">rpiR</name>
    <name evidence="6" type="ORF">CFY87_01555</name>
    <name evidence="7" type="ORF">NCTC10851_00398</name>
</gene>
<dbReference type="InParanoid" id="A0A263HGW0"/>
<keyword evidence="2" id="KW-0238">DNA-binding</keyword>
<dbReference type="Gene3D" id="1.10.10.10">
    <property type="entry name" value="Winged helix-like DNA-binding domain superfamily/Winged helix DNA-binding domain"/>
    <property type="match status" value="1"/>
</dbReference>
<dbReference type="PANTHER" id="PTHR30514:SF9">
    <property type="entry name" value="TRANSCRIPTIONAL REGULATOR"/>
    <property type="match status" value="1"/>
</dbReference>
<dbReference type="GO" id="GO:0003700">
    <property type="term" value="F:DNA-binding transcription factor activity"/>
    <property type="evidence" value="ECO:0007669"/>
    <property type="project" value="InterPro"/>
</dbReference>
<dbReference type="InterPro" id="IPR035472">
    <property type="entry name" value="RpiR-like_SIS"/>
</dbReference>
<dbReference type="InterPro" id="IPR001347">
    <property type="entry name" value="SIS_dom"/>
</dbReference>
<dbReference type="EMBL" id="NLFK01000001">
    <property type="protein sequence ID" value="OZN25917.1"/>
    <property type="molecule type" value="Genomic_DNA"/>
</dbReference>
<dbReference type="Proteomes" id="UP000215738">
    <property type="component" value="Unassembled WGS sequence"/>
</dbReference>
<keyword evidence="1" id="KW-0805">Transcription regulation</keyword>
<keyword evidence="6" id="KW-0418">Kinase</keyword>
<evidence type="ECO:0000256" key="2">
    <source>
        <dbReference type="ARBA" id="ARBA00023125"/>
    </source>
</evidence>
<dbReference type="PANTHER" id="PTHR30514">
    <property type="entry name" value="GLUCOKINASE"/>
    <property type="match status" value="1"/>
</dbReference>
<dbReference type="Proteomes" id="UP000254507">
    <property type="component" value="Unassembled WGS sequence"/>
</dbReference>
<proteinExistence type="predicted"/>
<dbReference type="GO" id="GO:0097367">
    <property type="term" value="F:carbohydrate derivative binding"/>
    <property type="evidence" value="ECO:0007669"/>
    <property type="project" value="InterPro"/>
</dbReference>
<dbReference type="GO" id="GO:0003677">
    <property type="term" value="F:DNA binding"/>
    <property type="evidence" value="ECO:0007669"/>
    <property type="project" value="UniProtKB-KW"/>
</dbReference>
<dbReference type="InterPro" id="IPR046348">
    <property type="entry name" value="SIS_dom_sf"/>
</dbReference>
<evidence type="ECO:0000259" key="5">
    <source>
        <dbReference type="PROSITE" id="PS51464"/>
    </source>
</evidence>
<dbReference type="FunCoup" id="A0A263HGW0">
    <property type="interactions" value="59"/>
</dbReference>
<accession>A0A263HGW0</accession>
<feature type="domain" description="HTH rpiR-type" evidence="4">
    <location>
        <begin position="4"/>
        <end position="80"/>
    </location>
</feature>
<dbReference type="SUPFAM" id="SSF46689">
    <property type="entry name" value="Homeodomain-like"/>
    <property type="match status" value="1"/>
</dbReference>
<dbReference type="InterPro" id="IPR036388">
    <property type="entry name" value="WH-like_DNA-bd_sf"/>
</dbReference>
<reference evidence="7 9" key="2">
    <citation type="submission" date="2018-06" db="EMBL/GenBank/DDBJ databases">
        <authorList>
            <consortium name="Pathogen Informatics"/>
            <person name="Doyle S."/>
        </authorList>
    </citation>
    <scope>NUCLEOTIDE SEQUENCE [LARGE SCALE GENOMIC DNA]</scope>
    <source>
        <strain evidence="7 9">NCTC10851</strain>
    </source>
</reference>
<dbReference type="CDD" id="cd05013">
    <property type="entry name" value="SIS_RpiR"/>
    <property type="match status" value="1"/>
</dbReference>
<keyword evidence="8" id="KW-1185">Reference proteome</keyword>
<evidence type="ECO:0000256" key="3">
    <source>
        <dbReference type="ARBA" id="ARBA00023163"/>
    </source>
</evidence>
<dbReference type="InterPro" id="IPR009057">
    <property type="entry name" value="Homeodomain-like_sf"/>
</dbReference>
<keyword evidence="6" id="KW-0808">Transferase</keyword>
<evidence type="ECO:0000313" key="8">
    <source>
        <dbReference type="Proteomes" id="UP000215738"/>
    </source>
</evidence>
<dbReference type="AlphaFoldDB" id="A0A263HGW0"/>